<dbReference type="Gene3D" id="3.30.450.20">
    <property type="entry name" value="PAS domain"/>
    <property type="match status" value="1"/>
</dbReference>
<dbReference type="Pfam" id="PF02518">
    <property type="entry name" value="HATPase_c"/>
    <property type="match status" value="1"/>
</dbReference>
<dbReference type="CDD" id="cd00075">
    <property type="entry name" value="HATPase"/>
    <property type="match status" value="1"/>
</dbReference>
<keyword evidence="3 6" id="KW-0597">Phosphoprotein</keyword>
<dbReference type="Gene3D" id="3.40.50.2300">
    <property type="match status" value="1"/>
</dbReference>
<dbReference type="PANTHER" id="PTHR43047">
    <property type="entry name" value="TWO-COMPONENT HISTIDINE PROTEIN KINASE"/>
    <property type="match status" value="1"/>
</dbReference>
<dbReference type="Pfam" id="PF00072">
    <property type="entry name" value="Response_reg"/>
    <property type="match status" value="1"/>
</dbReference>
<dbReference type="SMART" id="SM00388">
    <property type="entry name" value="HisKA"/>
    <property type="match status" value="1"/>
</dbReference>
<gene>
    <name evidence="9" type="ORF">CVV64_03910</name>
</gene>
<dbReference type="Gene3D" id="3.30.565.10">
    <property type="entry name" value="Histidine kinase-like ATPase, C-terminal domain"/>
    <property type="match status" value="1"/>
</dbReference>
<dbReference type="SMART" id="SM00387">
    <property type="entry name" value="HATPase_c"/>
    <property type="match status" value="1"/>
</dbReference>
<dbReference type="InterPro" id="IPR036890">
    <property type="entry name" value="HATPase_C_sf"/>
</dbReference>
<dbReference type="SUPFAM" id="SSF55785">
    <property type="entry name" value="PYP-like sensor domain (PAS domain)"/>
    <property type="match status" value="1"/>
</dbReference>
<name>A0A2N1PRF5_9BACT</name>
<dbReference type="PANTHER" id="PTHR43047:SF72">
    <property type="entry name" value="OSMOSENSING HISTIDINE PROTEIN KINASE SLN1"/>
    <property type="match status" value="1"/>
</dbReference>
<evidence type="ECO:0000256" key="5">
    <source>
        <dbReference type="ARBA" id="ARBA00022777"/>
    </source>
</evidence>
<dbReference type="Pfam" id="PF13596">
    <property type="entry name" value="PAS_10"/>
    <property type="match status" value="1"/>
</dbReference>
<comment type="catalytic activity">
    <reaction evidence="1">
        <text>ATP + protein L-histidine = ADP + protein N-phospho-L-histidine.</text>
        <dbReference type="EC" id="2.7.13.3"/>
    </reaction>
</comment>
<feature type="modified residue" description="4-aspartylphosphate" evidence="6">
    <location>
        <position position="65"/>
    </location>
</feature>
<evidence type="ECO:0000256" key="6">
    <source>
        <dbReference type="PROSITE-ProRule" id="PRU00169"/>
    </source>
</evidence>
<dbReference type="CDD" id="cd00082">
    <property type="entry name" value="HisKA"/>
    <property type="match status" value="1"/>
</dbReference>
<feature type="domain" description="Response regulatory" evidence="8">
    <location>
        <begin position="16"/>
        <end position="130"/>
    </location>
</feature>
<evidence type="ECO:0000256" key="1">
    <source>
        <dbReference type="ARBA" id="ARBA00000085"/>
    </source>
</evidence>
<dbReference type="EMBL" id="PGXC01000003">
    <property type="protein sequence ID" value="PKK90923.1"/>
    <property type="molecule type" value="Genomic_DNA"/>
</dbReference>
<dbReference type="InterPro" id="IPR001789">
    <property type="entry name" value="Sig_transdc_resp-reg_receiver"/>
</dbReference>
<dbReference type="PRINTS" id="PR00344">
    <property type="entry name" value="BCTRLSENSOR"/>
</dbReference>
<dbReference type="InterPro" id="IPR003594">
    <property type="entry name" value="HATPase_dom"/>
</dbReference>
<reference evidence="9 10" key="1">
    <citation type="journal article" date="2017" name="ISME J.">
        <title>Potential for microbial H2 and metal transformations associated with novel bacteria and archaea in deep terrestrial subsurface sediments.</title>
        <authorList>
            <person name="Hernsdorf A.W."/>
            <person name="Amano Y."/>
            <person name="Miyakawa K."/>
            <person name="Ise K."/>
            <person name="Suzuki Y."/>
            <person name="Anantharaman K."/>
            <person name="Probst A."/>
            <person name="Burstein D."/>
            <person name="Thomas B.C."/>
            <person name="Banfield J.F."/>
        </authorList>
    </citation>
    <scope>NUCLEOTIDE SEQUENCE [LARGE SCALE GENOMIC DNA]</scope>
    <source>
        <strain evidence="9">HGW-Wallbacteria-1</strain>
    </source>
</reference>
<dbReference type="SUPFAM" id="SSF55874">
    <property type="entry name" value="ATPase domain of HSP90 chaperone/DNA topoisomerase II/histidine kinase"/>
    <property type="match status" value="1"/>
</dbReference>
<dbReference type="AlphaFoldDB" id="A0A2N1PRF5"/>
<dbReference type="SUPFAM" id="SSF52172">
    <property type="entry name" value="CheY-like"/>
    <property type="match status" value="1"/>
</dbReference>
<evidence type="ECO:0000259" key="8">
    <source>
        <dbReference type="PROSITE" id="PS50110"/>
    </source>
</evidence>
<evidence type="ECO:0000313" key="9">
    <source>
        <dbReference type="EMBL" id="PKK90923.1"/>
    </source>
</evidence>
<dbReference type="InterPro" id="IPR004358">
    <property type="entry name" value="Sig_transdc_His_kin-like_C"/>
</dbReference>
<feature type="domain" description="Histidine kinase" evidence="7">
    <location>
        <begin position="282"/>
        <end position="500"/>
    </location>
</feature>
<evidence type="ECO:0000259" key="7">
    <source>
        <dbReference type="PROSITE" id="PS50109"/>
    </source>
</evidence>
<comment type="caution">
    <text evidence="9">The sequence shown here is derived from an EMBL/GenBank/DDBJ whole genome shotgun (WGS) entry which is preliminary data.</text>
</comment>
<dbReference type="InterPro" id="IPR005467">
    <property type="entry name" value="His_kinase_dom"/>
</dbReference>
<dbReference type="Pfam" id="PF00512">
    <property type="entry name" value="HisKA"/>
    <property type="match status" value="1"/>
</dbReference>
<dbReference type="InterPro" id="IPR036097">
    <property type="entry name" value="HisK_dim/P_sf"/>
</dbReference>
<dbReference type="InterPro" id="IPR011006">
    <property type="entry name" value="CheY-like_superfamily"/>
</dbReference>
<dbReference type="GO" id="GO:0000155">
    <property type="term" value="F:phosphorelay sensor kinase activity"/>
    <property type="evidence" value="ECO:0007669"/>
    <property type="project" value="InterPro"/>
</dbReference>
<dbReference type="SUPFAM" id="SSF47384">
    <property type="entry name" value="Homodimeric domain of signal transducing histidine kinase"/>
    <property type="match status" value="1"/>
</dbReference>
<protein>
    <recommendedName>
        <fullName evidence="2">histidine kinase</fullName>
        <ecNumber evidence="2">2.7.13.3</ecNumber>
    </recommendedName>
</protein>
<keyword evidence="5" id="KW-0418">Kinase</keyword>
<dbReference type="Gene3D" id="1.10.287.130">
    <property type="match status" value="1"/>
</dbReference>
<evidence type="ECO:0000256" key="3">
    <source>
        <dbReference type="ARBA" id="ARBA00022553"/>
    </source>
</evidence>
<evidence type="ECO:0000256" key="2">
    <source>
        <dbReference type="ARBA" id="ARBA00012438"/>
    </source>
</evidence>
<dbReference type="PROSITE" id="PS50110">
    <property type="entry name" value="RESPONSE_REGULATORY"/>
    <property type="match status" value="1"/>
</dbReference>
<dbReference type="InterPro" id="IPR035965">
    <property type="entry name" value="PAS-like_dom_sf"/>
</dbReference>
<sequence length="500" mass="56249">MTSKTKNEAHQNGPFRILVADDELSIRLGCKRVLSEEGFEVITVEDGVEAVEAFSQSTFDLVLLDLAMPRKEGLEVIPELLVMDPIAVIVIITGYASFETAVKAIQSGAYDYVPKPFTPAELKIVVKRALEKRTFLKETERLRRQQELSLKDLAFEKSRTKAILDNLNDSLFVVNSDDQLVLLNRSAKRFFKDTDSLIGSDFKDTIILETVKSGVEETISEIRQTLGARSAEIEDNETKHCFIMNSTAILDADGNYQGCSILLYDISHIKELEKAKSKFVSIVAHELKAPCAAIEGYIDLILSDGDEPLTQGQTSKLERCRNRAINLQQLIRELLDLARIEQKKTDRNISRINPVKTVTENSEFFTPQAMERNITINMVENEDNIEICCDPNELNQIVTNLITNAIKYNRENGEIRISSEKTDNFWCLKIRDTGIGISLKDQERIGEDFFRVKNATTTKISGTGLGLSIVKRLLDLNHAVLKIESEVNVGSEFTILWPLA</sequence>
<organism evidence="9 10">
    <name type="scientific">Candidatus Wallbacteria bacterium HGW-Wallbacteria-1</name>
    <dbReference type="NCBI Taxonomy" id="2013854"/>
    <lineage>
        <taxon>Bacteria</taxon>
        <taxon>Candidatus Walliibacteriota</taxon>
    </lineage>
</organism>
<dbReference type="Proteomes" id="UP000233256">
    <property type="component" value="Unassembled WGS sequence"/>
</dbReference>
<evidence type="ECO:0000313" key="10">
    <source>
        <dbReference type="Proteomes" id="UP000233256"/>
    </source>
</evidence>
<proteinExistence type="predicted"/>
<dbReference type="InterPro" id="IPR003661">
    <property type="entry name" value="HisK_dim/P_dom"/>
</dbReference>
<accession>A0A2N1PRF5</accession>
<evidence type="ECO:0000256" key="4">
    <source>
        <dbReference type="ARBA" id="ARBA00022679"/>
    </source>
</evidence>
<dbReference type="SMART" id="SM00448">
    <property type="entry name" value="REC"/>
    <property type="match status" value="1"/>
</dbReference>
<keyword evidence="4" id="KW-0808">Transferase</keyword>
<dbReference type="EC" id="2.7.13.3" evidence="2"/>
<dbReference type="PROSITE" id="PS50109">
    <property type="entry name" value="HIS_KIN"/>
    <property type="match status" value="1"/>
</dbReference>